<name>A0A0G4JWJ5_9GAMM</name>
<keyword evidence="2" id="KW-1185">Reference proteome</keyword>
<evidence type="ECO:0000313" key="2">
    <source>
        <dbReference type="Proteomes" id="UP000044377"/>
    </source>
</evidence>
<evidence type="ECO:0000313" key="1">
    <source>
        <dbReference type="EMBL" id="CPR17192.1"/>
    </source>
</evidence>
<dbReference type="EMBL" id="CGIG01000001">
    <property type="protein sequence ID" value="CPR17192.1"/>
    <property type="molecule type" value="Genomic_DNA"/>
</dbReference>
<dbReference type="AlphaFoldDB" id="A0A0G4JWJ5"/>
<protein>
    <submittedName>
        <fullName evidence="1">Uncharacterized protein</fullName>
    </submittedName>
</protein>
<gene>
    <name evidence="1" type="ORF">BN1221_02503</name>
</gene>
<organism evidence="1 2">
    <name type="scientific">Brenneria goodwinii</name>
    <dbReference type="NCBI Taxonomy" id="1109412"/>
    <lineage>
        <taxon>Bacteria</taxon>
        <taxon>Pseudomonadati</taxon>
        <taxon>Pseudomonadota</taxon>
        <taxon>Gammaproteobacteria</taxon>
        <taxon>Enterobacterales</taxon>
        <taxon>Pectobacteriaceae</taxon>
        <taxon>Brenneria</taxon>
    </lineage>
</organism>
<accession>A0A0G4JWJ5</accession>
<dbReference type="Proteomes" id="UP000044377">
    <property type="component" value="Unassembled WGS sequence"/>
</dbReference>
<proteinExistence type="predicted"/>
<reference evidence="2" key="1">
    <citation type="submission" date="2015-01" db="EMBL/GenBank/DDBJ databases">
        <authorList>
            <person name="Paterson Steve"/>
        </authorList>
    </citation>
    <scope>NUCLEOTIDE SEQUENCE [LARGE SCALE GENOMIC DNA]</scope>
    <source>
        <strain evidence="2">OBR1</strain>
    </source>
</reference>
<sequence length="61" mass="6836">MYSHTGGGLFSSFCGLRRPKISGIFATFIPSKAVTHIISPGLLHDAEDIYSWFHFEQNSFD</sequence>